<organism evidence="6 7">
    <name type="scientific">Eiseniibacteriota bacterium</name>
    <dbReference type="NCBI Taxonomy" id="2212470"/>
    <lineage>
        <taxon>Bacteria</taxon>
        <taxon>Candidatus Eiseniibacteriota</taxon>
    </lineage>
</organism>
<dbReference type="Proteomes" id="UP000697710">
    <property type="component" value="Unassembled WGS sequence"/>
</dbReference>
<accession>A0A956RRI4</accession>
<gene>
    <name evidence="6" type="ORF">KC729_13200</name>
</gene>
<reference evidence="6" key="1">
    <citation type="submission" date="2020-04" db="EMBL/GenBank/DDBJ databases">
        <authorList>
            <person name="Zhang T."/>
        </authorList>
    </citation>
    <scope>NUCLEOTIDE SEQUENCE</scope>
    <source>
        <strain evidence="6">HKST-UBA01</strain>
    </source>
</reference>
<evidence type="ECO:0000256" key="2">
    <source>
        <dbReference type="ARBA" id="ARBA00022692"/>
    </source>
</evidence>
<dbReference type="EMBL" id="JAGQHR010000437">
    <property type="protein sequence ID" value="MCA9728639.1"/>
    <property type="molecule type" value="Genomic_DNA"/>
</dbReference>
<evidence type="ECO:0000256" key="3">
    <source>
        <dbReference type="ARBA" id="ARBA00022989"/>
    </source>
</evidence>
<feature type="transmembrane region" description="Helical" evidence="5">
    <location>
        <begin position="79"/>
        <end position="98"/>
    </location>
</feature>
<protein>
    <recommendedName>
        <fullName evidence="8">NADH-quinone oxidoreductase subunit N</fullName>
    </recommendedName>
</protein>
<keyword evidence="3 5" id="KW-1133">Transmembrane helix</keyword>
<reference evidence="6" key="2">
    <citation type="journal article" date="2021" name="Microbiome">
        <title>Successional dynamics and alternative stable states in a saline activated sludge microbial community over 9 years.</title>
        <authorList>
            <person name="Wang Y."/>
            <person name="Ye J."/>
            <person name="Ju F."/>
            <person name="Liu L."/>
            <person name="Boyd J.A."/>
            <person name="Deng Y."/>
            <person name="Parks D.H."/>
            <person name="Jiang X."/>
            <person name="Yin X."/>
            <person name="Woodcroft B.J."/>
            <person name="Tyson G.W."/>
            <person name="Hugenholtz P."/>
            <person name="Polz M.F."/>
            <person name="Zhang T."/>
        </authorList>
    </citation>
    <scope>NUCLEOTIDE SEQUENCE</scope>
    <source>
        <strain evidence="6">HKST-UBA01</strain>
    </source>
</reference>
<evidence type="ECO:0008006" key="8">
    <source>
        <dbReference type="Google" id="ProtNLM"/>
    </source>
</evidence>
<evidence type="ECO:0000313" key="7">
    <source>
        <dbReference type="Proteomes" id="UP000697710"/>
    </source>
</evidence>
<comment type="subcellular location">
    <subcellularLocation>
        <location evidence="1">Membrane</location>
        <topology evidence="1">Multi-pass membrane protein</topology>
    </subcellularLocation>
</comment>
<evidence type="ECO:0000256" key="5">
    <source>
        <dbReference type="SAM" id="Phobius"/>
    </source>
</evidence>
<feature type="transmembrane region" description="Helical" evidence="5">
    <location>
        <begin position="110"/>
        <end position="127"/>
    </location>
</feature>
<feature type="transmembrane region" description="Helical" evidence="5">
    <location>
        <begin position="12"/>
        <end position="35"/>
    </location>
</feature>
<keyword evidence="2 5" id="KW-0812">Transmembrane</keyword>
<feature type="transmembrane region" description="Helical" evidence="5">
    <location>
        <begin position="42"/>
        <end position="59"/>
    </location>
</feature>
<evidence type="ECO:0000256" key="4">
    <source>
        <dbReference type="ARBA" id="ARBA00023136"/>
    </source>
</evidence>
<proteinExistence type="predicted"/>
<comment type="caution">
    <text evidence="6">The sequence shown here is derived from an EMBL/GenBank/DDBJ whole genome shotgun (WGS) entry which is preliminary data.</text>
</comment>
<keyword evidence="4 5" id="KW-0472">Membrane</keyword>
<name>A0A956RRI4_UNCEI</name>
<dbReference type="AlphaFoldDB" id="A0A956RRI4"/>
<sequence>MIEFPHLGGGALAPLVPFLILCGGGLLLVAIDAALRGGKFPWGFATAAIAAGAIVSYAANWPTRPGQTPFGAQFVQDSFGATIGVLVCLATILAALLSSSYLEKMGRSRGEYYALVLFSASGMVLFASTTELLSLFLGLELLSIPVYVLSGYLRTDSKSLEAG</sequence>
<feature type="non-terminal residue" evidence="6">
    <location>
        <position position="163"/>
    </location>
</feature>
<dbReference type="GO" id="GO:0016020">
    <property type="term" value="C:membrane"/>
    <property type="evidence" value="ECO:0007669"/>
    <property type="project" value="UniProtKB-SubCell"/>
</dbReference>
<evidence type="ECO:0000256" key="1">
    <source>
        <dbReference type="ARBA" id="ARBA00004141"/>
    </source>
</evidence>
<dbReference type="PANTHER" id="PTHR22773">
    <property type="entry name" value="NADH DEHYDROGENASE"/>
    <property type="match status" value="1"/>
</dbReference>
<evidence type="ECO:0000313" key="6">
    <source>
        <dbReference type="EMBL" id="MCA9728639.1"/>
    </source>
</evidence>